<feature type="transmembrane region" description="Helical" evidence="1">
    <location>
        <begin position="6"/>
        <end position="24"/>
    </location>
</feature>
<feature type="transmembrane region" description="Helical" evidence="1">
    <location>
        <begin position="114"/>
        <end position="138"/>
    </location>
</feature>
<keyword evidence="4" id="KW-1185">Reference proteome</keyword>
<keyword evidence="3" id="KW-0813">Transport</keyword>
<evidence type="ECO:0000313" key="4">
    <source>
        <dbReference type="Proteomes" id="UP001230156"/>
    </source>
</evidence>
<evidence type="ECO:0000259" key="2">
    <source>
        <dbReference type="Pfam" id="PF07885"/>
    </source>
</evidence>
<accession>A0ABU0YSK5</accession>
<evidence type="ECO:0000256" key="1">
    <source>
        <dbReference type="SAM" id="Phobius"/>
    </source>
</evidence>
<reference evidence="4" key="1">
    <citation type="submission" date="2023-08" db="EMBL/GenBank/DDBJ databases">
        <title>Rhodospirillaceae gen. nov., a novel taxon isolated from the Yangtze River Yuezi River estuary sludge.</title>
        <authorList>
            <person name="Ruan L."/>
        </authorList>
    </citation>
    <scope>NUCLEOTIDE SEQUENCE [LARGE SCALE GENOMIC DNA]</scope>
    <source>
        <strain evidence="4">R-7</strain>
    </source>
</reference>
<proteinExistence type="predicted"/>
<dbReference type="Proteomes" id="UP001230156">
    <property type="component" value="Unassembled WGS sequence"/>
</dbReference>
<sequence>MEFLLMMVLASVLVITCILVHYEIMRVTADYLLPRLSIVPKRAHVVFGICACFVAHTIEVWVFAGVYYALGIATDSGFSDEARRHFLDYLYFSTETYTSLGFGDARMLTDDLRLLAGIEAMIGLVLIAWTATFNYFMFEHYWVQHPRRPKLTAEERLKIEAKKRPKSKR</sequence>
<keyword evidence="1" id="KW-0812">Transmembrane</keyword>
<keyword evidence="1" id="KW-0472">Membrane</keyword>
<dbReference type="GO" id="GO:0034220">
    <property type="term" value="P:monoatomic ion transmembrane transport"/>
    <property type="evidence" value="ECO:0007669"/>
    <property type="project" value="UniProtKB-KW"/>
</dbReference>
<gene>
    <name evidence="3" type="ORF">Q8A70_23615</name>
</gene>
<evidence type="ECO:0000313" key="3">
    <source>
        <dbReference type="EMBL" id="MDQ7250698.1"/>
    </source>
</evidence>
<protein>
    <submittedName>
        <fullName evidence="3">Potassium channel family protein</fullName>
    </submittedName>
</protein>
<keyword evidence="3" id="KW-0407">Ion channel</keyword>
<dbReference type="RefSeq" id="WP_379960328.1">
    <property type="nucleotide sequence ID" value="NZ_JAUYVI010000007.1"/>
</dbReference>
<comment type="caution">
    <text evidence="3">The sequence shown here is derived from an EMBL/GenBank/DDBJ whole genome shotgun (WGS) entry which is preliminary data.</text>
</comment>
<keyword evidence="1" id="KW-1133">Transmembrane helix</keyword>
<dbReference type="EMBL" id="JAUYVI010000007">
    <property type="protein sequence ID" value="MDQ7250698.1"/>
    <property type="molecule type" value="Genomic_DNA"/>
</dbReference>
<name>A0ABU0YSK5_9PROT</name>
<feature type="domain" description="Potassium channel" evidence="2">
    <location>
        <begin position="57"/>
        <end position="132"/>
    </location>
</feature>
<feature type="transmembrane region" description="Helical" evidence="1">
    <location>
        <begin position="45"/>
        <end position="70"/>
    </location>
</feature>
<organism evidence="3 4">
    <name type="scientific">Dongia sedimenti</name>
    <dbReference type="NCBI Taxonomy" id="3064282"/>
    <lineage>
        <taxon>Bacteria</taxon>
        <taxon>Pseudomonadati</taxon>
        <taxon>Pseudomonadota</taxon>
        <taxon>Alphaproteobacteria</taxon>
        <taxon>Rhodospirillales</taxon>
        <taxon>Dongiaceae</taxon>
        <taxon>Dongia</taxon>
    </lineage>
</organism>
<keyword evidence="3" id="KW-0406">Ion transport</keyword>
<dbReference type="SUPFAM" id="SSF81324">
    <property type="entry name" value="Voltage-gated potassium channels"/>
    <property type="match status" value="1"/>
</dbReference>
<dbReference type="Gene3D" id="1.10.287.70">
    <property type="match status" value="1"/>
</dbReference>
<dbReference type="InterPro" id="IPR013099">
    <property type="entry name" value="K_chnl_dom"/>
</dbReference>
<dbReference type="Pfam" id="PF07885">
    <property type="entry name" value="Ion_trans_2"/>
    <property type="match status" value="1"/>
</dbReference>